<accession>A0A968KVM1</accession>
<feature type="transmembrane region" description="Helical" evidence="1">
    <location>
        <begin position="72"/>
        <end position="91"/>
    </location>
</feature>
<comment type="caution">
    <text evidence="2">The sequence shown here is derived from an EMBL/GenBank/DDBJ whole genome shotgun (WGS) entry which is preliminary data.</text>
</comment>
<dbReference type="EMBL" id="JAATLJ010000001">
    <property type="protein sequence ID" value="NIZ39990.1"/>
    <property type="molecule type" value="Genomic_DNA"/>
</dbReference>
<feature type="transmembrane region" description="Helical" evidence="1">
    <location>
        <begin position="192"/>
        <end position="213"/>
    </location>
</feature>
<gene>
    <name evidence="2" type="ORF">HCT14_00445</name>
</gene>
<evidence type="ECO:0000313" key="3">
    <source>
        <dbReference type="Proteomes" id="UP000711995"/>
    </source>
</evidence>
<organism evidence="2 3">
    <name type="scientific">Entomospira entomophila</name>
    <dbReference type="NCBI Taxonomy" id="2719988"/>
    <lineage>
        <taxon>Bacteria</taxon>
        <taxon>Pseudomonadati</taxon>
        <taxon>Spirochaetota</taxon>
        <taxon>Spirochaetia</taxon>
        <taxon>Spirochaetales</taxon>
        <taxon>Spirochaetaceae</taxon>
        <taxon>Entomospira</taxon>
    </lineage>
</organism>
<feature type="transmembrane region" description="Helical" evidence="1">
    <location>
        <begin position="261"/>
        <end position="292"/>
    </location>
</feature>
<dbReference type="RefSeq" id="WP_167699599.1">
    <property type="nucleotide sequence ID" value="NZ_CP118174.1"/>
</dbReference>
<keyword evidence="3" id="KW-1185">Reference proteome</keyword>
<keyword evidence="1" id="KW-0812">Transmembrane</keyword>
<keyword evidence="1" id="KW-1133">Transmembrane helix</keyword>
<keyword evidence="1" id="KW-0472">Membrane</keyword>
<dbReference type="AlphaFoldDB" id="A0A968KVM1"/>
<feature type="transmembrane region" description="Helical" evidence="1">
    <location>
        <begin position="152"/>
        <end position="171"/>
    </location>
</feature>
<protein>
    <recommendedName>
        <fullName evidence="4">DUF2232 domain-containing protein</fullName>
    </recommendedName>
</protein>
<feature type="transmembrane region" description="Helical" evidence="1">
    <location>
        <begin position="98"/>
        <end position="117"/>
    </location>
</feature>
<dbReference type="Proteomes" id="UP000711995">
    <property type="component" value="Unassembled WGS sequence"/>
</dbReference>
<evidence type="ECO:0000313" key="2">
    <source>
        <dbReference type="EMBL" id="NIZ39990.1"/>
    </source>
</evidence>
<reference evidence="2 3" key="1">
    <citation type="submission" date="2020-03" db="EMBL/GenBank/DDBJ databases">
        <title>Spirochaetal bacteria isolated from arthropods constitute a novel genus Entomospira genus novum within the order Spirochaetales.</title>
        <authorList>
            <person name="Grana-Miraglia L."/>
            <person name="Sikutova S."/>
            <person name="Fingerle V."/>
            <person name="Sing A."/>
            <person name="Castillo-Ramirez S."/>
            <person name="Margos G."/>
            <person name="Rudolf I."/>
        </authorList>
    </citation>
    <scope>NUCLEOTIDE SEQUENCE [LARGE SCALE GENOMIC DNA]</scope>
    <source>
        <strain evidence="2 3">BR193</strain>
    </source>
</reference>
<proteinExistence type="predicted"/>
<feature type="transmembrane region" description="Helical" evidence="1">
    <location>
        <begin position="16"/>
        <end position="37"/>
    </location>
</feature>
<sequence length="301" mass="34480">MISKPKNLIHTTLPPLLLSIGITILPSLFFLATISHLSLLQRYSYRTAIKHWLLFSLFTSALSPLLDNPLALVIFILGADSIFTLAFFLPVKRRIHTALLLGLLSGIGLITAFYFFLESQSALNMLLMLWNELMPLKYEDAETLRVYILYEVALRGVSFMVKIAAFIWFLARWRGQPTTRLRDLGRFYLSSQLYIFLAVMAIWYVATTALIQWSTIDIPSQFHFVWSNLGLIGLFILSLSGLALVSRWIQQKEWPQRSKELLIVFILIMSYLSSTYMSLIVQGVLGLIGLSFSKRRMIMQN</sequence>
<feature type="transmembrane region" description="Helical" evidence="1">
    <location>
        <begin position="225"/>
        <end position="249"/>
    </location>
</feature>
<evidence type="ECO:0008006" key="4">
    <source>
        <dbReference type="Google" id="ProtNLM"/>
    </source>
</evidence>
<evidence type="ECO:0000256" key="1">
    <source>
        <dbReference type="SAM" id="Phobius"/>
    </source>
</evidence>
<name>A0A968KVM1_9SPIO</name>